<evidence type="ECO:0000313" key="2">
    <source>
        <dbReference type="Proteomes" id="UP000005697"/>
    </source>
</evidence>
<dbReference type="EMBL" id="AEWX01000021">
    <property type="protein sequence ID" value="EGC19970.1"/>
    <property type="molecule type" value="Genomic_DNA"/>
</dbReference>
<protein>
    <submittedName>
        <fullName evidence="1">Uncharacterized protein</fullName>
    </submittedName>
</protein>
<dbReference type="AlphaFoldDB" id="F0F788"/>
<sequence>MGEAGNRRAAVSCIRLLTSMKRCGTSSHDEVPLVTKNIP</sequence>
<proteinExistence type="predicted"/>
<accession>F0F788</accession>
<keyword evidence="2" id="KW-1185">Reference proteome</keyword>
<reference evidence="1 2" key="1">
    <citation type="submission" date="2011-01" db="EMBL/GenBank/DDBJ databases">
        <authorList>
            <person name="Muzny D."/>
            <person name="Qin X."/>
            <person name="Deng J."/>
            <person name="Jiang H."/>
            <person name="Liu Y."/>
            <person name="Qu J."/>
            <person name="Song X.-Z."/>
            <person name="Zhang L."/>
            <person name="Thornton R."/>
            <person name="Coyle M."/>
            <person name="Francisco L."/>
            <person name="Jackson L."/>
            <person name="Javaid M."/>
            <person name="Korchina V."/>
            <person name="Kovar C."/>
            <person name="Mata R."/>
            <person name="Mathew T."/>
            <person name="Ngo R."/>
            <person name="Nguyen L."/>
            <person name="Nguyen N."/>
            <person name="Okwuonu G."/>
            <person name="Ongeri F."/>
            <person name="Pham C."/>
            <person name="Simmons D."/>
            <person name="Wilczek-Boney K."/>
            <person name="Hale W."/>
            <person name="Jakkamsetti A."/>
            <person name="Pham P."/>
            <person name="Ruth R."/>
            <person name="San Lucas F."/>
            <person name="Warren J."/>
            <person name="Zhang J."/>
            <person name="Zhao Z."/>
            <person name="Zhou C."/>
            <person name="Zhu D."/>
            <person name="Lee S."/>
            <person name="Bess C."/>
            <person name="Blankenburg K."/>
            <person name="Forbes L."/>
            <person name="Fu Q."/>
            <person name="Gubbala S."/>
            <person name="Hirani K."/>
            <person name="Jayaseelan J.C."/>
            <person name="Lara F."/>
            <person name="Munidasa M."/>
            <person name="Palculict T."/>
            <person name="Patil S."/>
            <person name="Pu L.-L."/>
            <person name="Saada N."/>
            <person name="Tang L."/>
            <person name="Weissenberger G."/>
            <person name="Zhu Y."/>
            <person name="Hemphill L."/>
            <person name="Shang Y."/>
            <person name="Youmans B."/>
            <person name="Ayvaz T."/>
            <person name="Ross M."/>
            <person name="Santibanez J."/>
            <person name="Aqrawi P."/>
            <person name="Gross S."/>
            <person name="Joshi V."/>
            <person name="Fowler G."/>
            <person name="Nazareth L."/>
            <person name="Reid J."/>
            <person name="Worley K."/>
            <person name="Petrosino J."/>
            <person name="Highlander S."/>
            <person name="Gibbs R."/>
        </authorList>
    </citation>
    <scope>NUCLEOTIDE SEQUENCE [LARGE SCALE GENOMIC DNA]</scope>
    <source>
        <strain evidence="1 2">DSM 16608</strain>
    </source>
</reference>
<name>F0F788_9BACT</name>
<gene>
    <name evidence="1" type="ORF">HMPREF9141_1455</name>
</gene>
<evidence type="ECO:0000313" key="1">
    <source>
        <dbReference type="EMBL" id="EGC19970.1"/>
    </source>
</evidence>
<comment type="caution">
    <text evidence="1">The sequence shown here is derived from an EMBL/GenBank/DDBJ whole genome shotgun (WGS) entry which is preliminary data.</text>
</comment>
<dbReference type="Proteomes" id="UP000005697">
    <property type="component" value="Unassembled WGS sequence"/>
</dbReference>
<dbReference type="HOGENOM" id="CLU_3314713_0_0_10"/>
<organism evidence="1 2">
    <name type="scientific">Prevotella multiformis DSM 16608</name>
    <dbReference type="NCBI Taxonomy" id="888743"/>
    <lineage>
        <taxon>Bacteria</taxon>
        <taxon>Pseudomonadati</taxon>
        <taxon>Bacteroidota</taxon>
        <taxon>Bacteroidia</taxon>
        <taxon>Bacteroidales</taxon>
        <taxon>Prevotellaceae</taxon>
        <taxon>Prevotella</taxon>
    </lineage>
</organism>